<keyword evidence="5" id="KW-1185">Reference proteome</keyword>
<reference evidence="5" key="1">
    <citation type="journal article" date="2019" name="Int. J. Syst. Evol. Microbiol.">
        <title>The Global Catalogue of Microorganisms (GCM) 10K type strain sequencing project: providing services to taxonomists for standard genome sequencing and annotation.</title>
        <authorList>
            <consortium name="The Broad Institute Genomics Platform"/>
            <consortium name="The Broad Institute Genome Sequencing Center for Infectious Disease"/>
            <person name="Wu L."/>
            <person name="Ma J."/>
        </authorList>
    </citation>
    <scope>NUCLEOTIDE SEQUENCE [LARGE SCALE GENOMIC DNA]</scope>
    <source>
        <strain evidence="5">CCUG 56098</strain>
    </source>
</reference>
<accession>A0ABW3KUH4</accession>
<gene>
    <name evidence="4" type="ORF">ACFQ13_16385</name>
</gene>
<evidence type="ECO:0000259" key="3">
    <source>
        <dbReference type="Pfam" id="PF18962"/>
    </source>
</evidence>
<feature type="signal peptide" evidence="2">
    <location>
        <begin position="1"/>
        <end position="19"/>
    </location>
</feature>
<feature type="domain" description="Secretion system C-terminal sorting" evidence="3">
    <location>
        <begin position="241"/>
        <end position="301"/>
    </location>
</feature>
<sequence>MKKITFLSICSLLSLGLSAQQTISFESAEGFTLGDIHGQSGWISTPCGTDCNLSTQLISNEQASDGTYSFKITPDTNYGTQAGPILGGFYDLATPVTYSDATISFDIYATAAGLSNFRFSALGEDAVGDLFNVFLVEFDWENNVRVVNSTATGYENLSTWAINTWYNVRVEVSGTNATYYLDDVEIGQATLISNYNLTSIRFIHDNYGGDAYIDNIRINNEELSVEDYSKDKVSHFYDQTTKTFNIETVNSPFTNVEIYSLLGNKVISKSLTSTTEAIDVSKLSSGVYLAKVSVNGSTETIKFSKN</sequence>
<dbReference type="NCBIfam" id="TIGR04183">
    <property type="entry name" value="Por_Secre_tail"/>
    <property type="match status" value="1"/>
</dbReference>
<dbReference type="SUPFAM" id="SSF49899">
    <property type="entry name" value="Concanavalin A-like lectins/glucanases"/>
    <property type="match status" value="1"/>
</dbReference>
<dbReference type="EMBL" id="JBHTKM010000063">
    <property type="protein sequence ID" value="MFD1017506.1"/>
    <property type="molecule type" value="Genomic_DNA"/>
</dbReference>
<name>A0ABW3KUH4_9FLAO</name>
<dbReference type="InterPro" id="IPR026444">
    <property type="entry name" value="Secre_tail"/>
</dbReference>
<protein>
    <submittedName>
        <fullName evidence="4">T9SS type A sorting domain-containing protein</fullName>
    </submittedName>
</protein>
<evidence type="ECO:0000256" key="2">
    <source>
        <dbReference type="SAM" id="SignalP"/>
    </source>
</evidence>
<organism evidence="4 5">
    <name type="scientific">Winogradskyella rapida</name>
    <dbReference type="NCBI Taxonomy" id="549701"/>
    <lineage>
        <taxon>Bacteria</taxon>
        <taxon>Pseudomonadati</taxon>
        <taxon>Bacteroidota</taxon>
        <taxon>Flavobacteriia</taxon>
        <taxon>Flavobacteriales</taxon>
        <taxon>Flavobacteriaceae</taxon>
        <taxon>Winogradskyella</taxon>
    </lineage>
</organism>
<comment type="caution">
    <text evidence="4">The sequence shown here is derived from an EMBL/GenBank/DDBJ whole genome shotgun (WGS) entry which is preliminary data.</text>
</comment>
<dbReference type="Gene3D" id="2.60.120.560">
    <property type="entry name" value="Exo-inulinase, domain 1"/>
    <property type="match status" value="1"/>
</dbReference>
<dbReference type="InterPro" id="IPR013320">
    <property type="entry name" value="ConA-like_dom_sf"/>
</dbReference>
<dbReference type="Pfam" id="PF18962">
    <property type="entry name" value="Por_Secre_tail"/>
    <property type="match status" value="1"/>
</dbReference>
<evidence type="ECO:0000313" key="5">
    <source>
        <dbReference type="Proteomes" id="UP001597086"/>
    </source>
</evidence>
<feature type="chain" id="PRO_5046440083" evidence="2">
    <location>
        <begin position="20"/>
        <end position="306"/>
    </location>
</feature>
<proteinExistence type="predicted"/>
<dbReference type="Proteomes" id="UP001597086">
    <property type="component" value="Unassembled WGS sequence"/>
</dbReference>
<keyword evidence="1 2" id="KW-0732">Signal</keyword>
<evidence type="ECO:0000313" key="4">
    <source>
        <dbReference type="EMBL" id="MFD1017506.1"/>
    </source>
</evidence>
<evidence type="ECO:0000256" key="1">
    <source>
        <dbReference type="ARBA" id="ARBA00022729"/>
    </source>
</evidence>
<dbReference type="RefSeq" id="WP_386119262.1">
    <property type="nucleotide sequence ID" value="NZ_JBHTKM010000063.1"/>
</dbReference>